<evidence type="ECO:0000313" key="1">
    <source>
        <dbReference type="EMBL" id="KAF8405495.1"/>
    </source>
</evidence>
<organism evidence="1 2">
    <name type="scientific">Tetracentron sinense</name>
    <name type="common">Spur-leaf</name>
    <dbReference type="NCBI Taxonomy" id="13715"/>
    <lineage>
        <taxon>Eukaryota</taxon>
        <taxon>Viridiplantae</taxon>
        <taxon>Streptophyta</taxon>
        <taxon>Embryophyta</taxon>
        <taxon>Tracheophyta</taxon>
        <taxon>Spermatophyta</taxon>
        <taxon>Magnoliopsida</taxon>
        <taxon>Trochodendrales</taxon>
        <taxon>Trochodendraceae</taxon>
        <taxon>Tetracentron</taxon>
    </lineage>
</organism>
<proteinExistence type="predicted"/>
<comment type="caution">
    <text evidence="1">The sequence shown here is derived from an EMBL/GenBank/DDBJ whole genome shotgun (WGS) entry which is preliminary data.</text>
</comment>
<dbReference type="AlphaFoldDB" id="A0A834ZGW1"/>
<sequence>MGAQLPIEESSRSACEGELLVCIACLTMSPLKCLRRRVPVTRTATGASCARFCRFQQCSLHSLGFMMQVMELLKPARYHTFKRHGICAGPCLPMGM</sequence>
<evidence type="ECO:0000313" key="2">
    <source>
        <dbReference type="Proteomes" id="UP000655225"/>
    </source>
</evidence>
<dbReference type="EMBL" id="JABCRI010000006">
    <property type="protein sequence ID" value="KAF8405495.1"/>
    <property type="molecule type" value="Genomic_DNA"/>
</dbReference>
<gene>
    <name evidence="1" type="ORF">HHK36_010402</name>
</gene>
<protein>
    <submittedName>
        <fullName evidence="1">Uncharacterized protein</fullName>
    </submittedName>
</protein>
<dbReference type="Proteomes" id="UP000655225">
    <property type="component" value="Unassembled WGS sequence"/>
</dbReference>
<accession>A0A834ZGW1</accession>
<reference evidence="1 2" key="1">
    <citation type="submission" date="2020-04" db="EMBL/GenBank/DDBJ databases">
        <title>Plant Genome Project.</title>
        <authorList>
            <person name="Zhang R.-G."/>
        </authorList>
    </citation>
    <scope>NUCLEOTIDE SEQUENCE [LARGE SCALE GENOMIC DNA]</scope>
    <source>
        <strain evidence="1">YNK0</strain>
        <tissue evidence="1">Leaf</tissue>
    </source>
</reference>
<name>A0A834ZGW1_TETSI</name>
<keyword evidence="2" id="KW-1185">Reference proteome</keyword>